<evidence type="ECO:0000256" key="2">
    <source>
        <dbReference type="ARBA" id="ARBA00008107"/>
    </source>
</evidence>
<reference evidence="9 10" key="1">
    <citation type="submission" date="2020-03" db="EMBL/GenBank/DDBJ databases">
        <title>Sequencing the genomes of 1000 actinobacteria strains.</title>
        <authorList>
            <person name="Klenk H.-P."/>
        </authorList>
    </citation>
    <scope>NUCLEOTIDE SEQUENCE [LARGE SCALE GENOMIC DNA]</scope>
    <source>
        <strain evidence="9 10">DSM 45685</strain>
    </source>
</reference>
<dbReference type="InterPro" id="IPR038078">
    <property type="entry name" value="PhoU-like_sf"/>
</dbReference>
<dbReference type="AlphaFoldDB" id="A0A7X5UNP8"/>
<dbReference type="Proteomes" id="UP000545493">
    <property type="component" value="Unassembled WGS sequence"/>
</dbReference>
<evidence type="ECO:0000313" key="10">
    <source>
        <dbReference type="Proteomes" id="UP000545493"/>
    </source>
</evidence>
<organism evidence="9 10">
    <name type="scientific">Saccharomonospora amisosensis</name>
    <dbReference type="NCBI Taxonomy" id="1128677"/>
    <lineage>
        <taxon>Bacteria</taxon>
        <taxon>Bacillati</taxon>
        <taxon>Actinomycetota</taxon>
        <taxon>Actinomycetes</taxon>
        <taxon>Pseudonocardiales</taxon>
        <taxon>Pseudonocardiaceae</taxon>
        <taxon>Saccharomonospora</taxon>
    </lineage>
</organism>
<comment type="similarity">
    <text evidence="2 7">Belongs to the PhoU family.</text>
</comment>
<dbReference type="PANTHER" id="PTHR42930">
    <property type="entry name" value="PHOSPHATE-SPECIFIC TRANSPORT SYSTEM ACCESSORY PROTEIN PHOU"/>
    <property type="match status" value="1"/>
</dbReference>
<comment type="caution">
    <text evidence="9">The sequence shown here is derived from an EMBL/GenBank/DDBJ whole genome shotgun (WGS) entry which is preliminary data.</text>
</comment>
<dbReference type="GO" id="GO:0006817">
    <property type="term" value="P:phosphate ion transport"/>
    <property type="evidence" value="ECO:0007669"/>
    <property type="project" value="UniProtKB-KW"/>
</dbReference>
<dbReference type="EMBL" id="JAAOYM010000001">
    <property type="protein sequence ID" value="NIJ11357.1"/>
    <property type="molecule type" value="Genomic_DNA"/>
</dbReference>
<comment type="subunit">
    <text evidence="3 7">Homodimer.</text>
</comment>
<evidence type="ECO:0000259" key="8">
    <source>
        <dbReference type="Pfam" id="PF01895"/>
    </source>
</evidence>
<evidence type="ECO:0000256" key="4">
    <source>
        <dbReference type="ARBA" id="ARBA00022448"/>
    </source>
</evidence>
<dbReference type="InterPro" id="IPR028366">
    <property type="entry name" value="PhoU"/>
</dbReference>
<dbReference type="GO" id="GO:0030643">
    <property type="term" value="P:intracellular phosphate ion homeostasis"/>
    <property type="evidence" value="ECO:0007669"/>
    <property type="project" value="InterPro"/>
</dbReference>
<evidence type="ECO:0000313" key="9">
    <source>
        <dbReference type="EMBL" id="NIJ11357.1"/>
    </source>
</evidence>
<dbReference type="NCBIfam" id="TIGR02135">
    <property type="entry name" value="phoU_full"/>
    <property type="match status" value="1"/>
</dbReference>
<dbReference type="GO" id="GO:0005737">
    <property type="term" value="C:cytoplasm"/>
    <property type="evidence" value="ECO:0007669"/>
    <property type="project" value="UniProtKB-SubCell"/>
</dbReference>
<keyword evidence="5 7" id="KW-0963">Cytoplasm</keyword>
<evidence type="ECO:0000256" key="1">
    <source>
        <dbReference type="ARBA" id="ARBA00004496"/>
    </source>
</evidence>
<keyword evidence="10" id="KW-1185">Reference proteome</keyword>
<keyword evidence="6 7" id="KW-0592">Phosphate transport</keyword>
<evidence type="ECO:0000256" key="5">
    <source>
        <dbReference type="ARBA" id="ARBA00022490"/>
    </source>
</evidence>
<dbReference type="PANTHER" id="PTHR42930:SF3">
    <property type="entry name" value="PHOSPHATE-SPECIFIC TRANSPORT SYSTEM ACCESSORY PROTEIN PHOU"/>
    <property type="match status" value="1"/>
</dbReference>
<comment type="function">
    <text evidence="7">Plays a role in the regulation of phosphate uptake.</text>
</comment>
<proteinExistence type="inferred from homology"/>
<dbReference type="GO" id="GO:0045936">
    <property type="term" value="P:negative regulation of phosphate metabolic process"/>
    <property type="evidence" value="ECO:0007669"/>
    <property type="project" value="InterPro"/>
</dbReference>
<dbReference type="Pfam" id="PF01895">
    <property type="entry name" value="PhoU"/>
    <property type="match status" value="2"/>
</dbReference>
<name>A0A7X5UNP8_9PSEU</name>
<evidence type="ECO:0000256" key="7">
    <source>
        <dbReference type="PIRNR" id="PIRNR003107"/>
    </source>
</evidence>
<dbReference type="SUPFAM" id="SSF109755">
    <property type="entry name" value="PhoU-like"/>
    <property type="match status" value="1"/>
</dbReference>
<feature type="domain" description="PhoU" evidence="8">
    <location>
        <begin position="20"/>
        <end position="107"/>
    </location>
</feature>
<comment type="subcellular location">
    <subcellularLocation>
        <location evidence="1 7">Cytoplasm</location>
    </subcellularLocation>
</comment>
<protein>
    <recommendedName>
        <fullName evidence="7">Phosphate-specific transport system accessory protein PhoU</fullName>
    </recommendedName>
</protein>
<feature type="domain" description="PhoU" evidence="8">
    <location>
        <begin position="126"/>
        <end position="207"/>
    </location>
</feature>
<dbReference type="Gene3D" id="1.20.58.220">
    <property type="entry name" value="Phosphate transport system protein phou homolog 2, domain 2"/>
    <property type="match status" value="1"/>
</dbReference>
<accession>A0A7X5UNP8</accession>
<dbReference type="RefSeq" id="WP_167168577.1">
    <property type="nucleotide sequence ID" value="NZ_JAAOYM010000001.1"/>
</dbReference>
<evidence type="ECO:0000256" key="3">
    <source>
        <dbReference type="ARBA" id="ARBA00011738"/>
    </source>
</evidence>
<dbReference type="FunFam" id="1.20.58.220:FF:000004">
    <property type="entry name" value="Phosphate-specific transport system accessory protein PhoU"/>
    <property type="match status" value="1"/>
</dbReference>
<dbReference type="PIRSF" id="PIRSF003107">
    <property type="entry name" value="PhoU"/>
    <property type="match status" value="1"/>
</dbReference>
<evidence type="ECO:0000256" key="6">
    <source>
        <dbReference type="ARBA" id="ARBA00022592"/>
    </source>
</evidence>
<sequence length="215" mass="23314">MRESYDSHGAELAAFTNRLADLARLAEGAMNRATTAVVAGDAELARTVVAEEGTIVALHHRLDEEAVEMLAELRPVAGDLRTIVAGLRMSADLARMGAMARHVAELVPRMAPRPALPPVVLPTVAAMGETAQRLMAKVRAAMARHDTEAAYELDRDDDEMDRLVSSLYRDLLCADHGLDVEAVLELTLLGRYYERFADHAVSLARRVLFQAGAAG</sequence>
<gene>
    <name evidence="9" type="ORF">FHU38_001701</name>
</gene>
<keyword evidence="4 7" id="KW-0813">Transport</keyword>
<dbReference type="InterPro" id="IPR026022">
    <property type="entry name" value="PhoU_dom"/>
</dbReference>